<dbReference type="InterPro" id="IPR003439">
    <property type="entry name" value="ABC_transporter-like_ATP-bd"/>
</dbReference>
<dbReference type="InterPro" id="IPR050763">
    <property type="entry name" value="ABC_transporter_ATP-binding"/>
</dbReference>
<reference evidence="12 13" key="1">
    <citation type="journal article" date="2009" name="Stand. Genomic Sci.">
        <title>Complete genome sequence of Catenulispora acidiphila type strain (ID 139908).</title>
        <authorList>
            <person name="Copeland A."/>
            <person name="Lapidus A."/>
            <person name="Glavina Del Rio T."/>
            <person name="Nolan M."/>
            <person name="Lucas S."/>
            <person name="Chen F."/>
            <person name="Tice H."/>
            <person name="Cheng J.F."/>
            <person name="Bruce D."/>
            <person name="Goodwin L."/>
            <person name="Pitluck S."/>
            <person name="Mikhailova N."/>
            <person name="Pati A."/>
            <person name="Ivanova N."/>
            <person name="Mavromatis K."/>
            <person name="Chen A."/>
            <person name="Palaniappan K."/>
            <person name="Chain P."/>
            <person name="Land M."/>
            <person name="Hauser L."/>
            <person name="Chang Y.J."/>
            <person name="Jeffries C.D."/>
            <person name="Chertkov O."/>
            <person name="Brettin T."/>
            <person name="Detter J.C."/>
            <person name="Han C."/>
            <person name="Ali Z."/>
            <person name="Tindall B.J."/>
            <person name="Goker M."/>
            <person name="Bristow J."/>
            <person name="Eisen J.A."/>
            <person name="Markowitz V."/>
            <person name="Hugenholtz P."/>
            <person name="Kyrpides N.C."/>
            <person name="Klenk H.P."/>
        </authorList>
    </citation>
    <scope>NUCLEOTIDE SEQUENCE [LARGE SCALE GENOMIC DNA]</scope>
    <source>
        <strain evidence="13">DSM 44928 / JCM 14897 / NBRC 102108 / NRRL B-24433 / ID139908</strain>
    </source>
</reference>
<dbReference type="GO" id="GO:0046677">
    <property type="term" value="P:response to antibiotic"/>
    <property type="evidence" value="ECO:0007669"/>
    <property type="project" value="UniProtKB-KW"/>
</dbReference>
<dbReference type="InterPro" id="IPR005894">
    <property type="entry name" value="DrrA"/>
</dbReference>
<organism evidence="12 13">
    <name type="scientific">Catenulispora acidiphila (strain DSM 44928 / JCM 14897 / NBRC 102108 / NRRL B-24433 / ID139908)</name>
    <dbReference type="NCBI Taxonomy" id="479433"/>
    <lineage>
        <taxon>Bacteria</taxon>
        <taxon>Bacillati</taxon>
        <taxon>Actinomycetota</taxon>
        <taxon>Actinomycetes</taxon>
        <taxon>Catenulisporales</taxon>
        <taxon>Catenulisporaceae</taxon>
        <taxon>Catenulispora</taxon>
    </lineage>
</organism>
<dbReference type="PANTHER" id="PTHR42711">
    <property type="entry name" value="ABC TRANSPORTER ATP-BINDING PROTEIN"/>
    <property type="match status" value="1"/>
</dbReference>
<dbReference type="EMBL" id="CP001700">
    <property type="protein sequence ID" value="ACU73516.1"/>
    <property type="molecule type" value="Genomic_DNA"/>
</dbReference>
<dbReference type="HOGENOM" id="CLU_000604_1_2_11"/>
<comment type="similarity">
    <text evidence="9">Belongs to the ABC transporter superfamily. Drug exporter-1 (DrugE1) (TC 3.A.1.105) family.</text>
</comment>
<dbReference type="Proteomes" id="UP000000851">
    <property type="component" value="Chromosome"/>
</dbReference>
<keyword evidence="13" id="KW-1185">Reference proteome</keyword>
<dbReference type="InterPro" id="IPR025302">
    <property type="entry name" value="DrrA1/2-like_C"/>
</dbReference>
<evidence type="ECO:0000256" key="7">
    <source>
        <dbReference type="ARBA" id="ARBA00023136"/>
    </source>
</evidence>
<protein>
    <submittedName>
        <fullName evidence="12">Daunorubicin resistance ABC transporter ATPase subunit</fullName>
    </submittedName>
</protein>
<keyword evidence="3" id="KW-1003">Cell membrane</keyword>
<dbReference type="eggNOG" id="COG1131">
    <property type="taxonomic scope" value="Bacteria"/>
</dbReference>
<dbReference type="InParanoid" id="C7PZK1"/>
<evidence type="ECO:0000256" key="1">
    <source>
        <dbReference type="ARBA" id="ARBA00004413"/>
    </source>
</evidence>
<evidence type="ECO:0000256" key="9">
    <source>
        <dbReference type="ARBA" id="ARBA00049985"/>
    </source>
</evidence>
<evidence type="ECO:0000313" key="12">
    <source>
        <dbReference type="EMBL" id="ACU73516.1"/>
    </source>
</evidence>
<keyword evidence="2" id="KW-0813">Transport</keyword>
<dbReference type="GO" id="GO:0043215">
    <property type="term" value="P:daunorubicin transport"/>
    <property type="evidence" value="ECO:0007669"/>
    <property type="project" value="InterPro"/>
</dbReference>
<evidence type="ECO:0000256" key="8">
    <source>
        <dbReference type="ARBA" id="ARBA00023251"/>
    </source>
</evidence>
<dbReference type="FunFam" id="3.40.50.300:FF:000589">
    <property type="entry name" value="ABC transporter, ATP-binding subunit"/>
    <property type="match status" value="1"/>
</dbReference>
<evidence type="ECO:0000256" key="6">
    <source>
        <dbReference type="ARBA" id="ARBA00022967"/>
    </source>
</evidence>
<evidence type="ECO:0000256" key="5">
    <source>
        <dbReference type="ARBA" id="ARBA00022840"/>
    </source>
</evidence>
<feature type="domain" description="ABC transporter" evidence="11">
    <location>
        <begin position="8"/>
        <end position="238"/>
    </location>
</feature>
<evidence type="ECO:0000256" key="3">
    <source>
        <dbReference type="ARBA" id="ARBA00022475"/>
    </source>
</evidence>
<name>C7PZK1_CATAD</name>
<dbReference type="InterPro" id="IPR027417">
    <property type="entry name" value="P-loop_NTPase"/>
</dbReference>
<gene>
    <name evidence="12" type="ordered locus">Caci_4655</name>
</gene>
<sequence>MTSAINAVEAVGLRKDFGTFRAVDGIDLEIRQGEIYGVLGPNGAGKTTALRMLATLLPIDAGQARIFGVDVAAEPHRIRQLIGITGQYASVDEELTAVENLWMFGRLQGLRSADAKATARRLLGQFSLEEAAERPIAQFSGGMRRRLDLAASLITRPPLIFLDEPTTGLDPRTRGEMWDTIRGLVTEGCTVLLTTQYLDEADQLAGRIAVLDRGRKVAEGTPEQLKASVGNSTLQLQLAAGADQEQARQVVLRVAGVEPVLSPESGRMNVPLDDADRAADILIGLRQTGVSIASVSVAQPTLDEVFLALTGHGAESGDDDPGDDDGRGDDRGGPGDSGAPGNSKSIGIGIGSQGKPGTGTATRTGTGIGTGTGTRTATSTTAFAAADSASRPAAADAPAASAVSRPASASASANAPAAIATAVSRPAATAAEATASAPKSATTTARESQ</sequence>
<evidence type="ECO:0000313" key="13">
    <source>
        <dbReference type="Proteomes" id="UP000000851"/>
    </source>
</evidence>
<dbReference type="AlphaFoldDB" id="C7PZK1"/>
<dbReference type="Pfam" id="PF13732">
    <property type="entry name" value="DrrA1-3_C"/>
    <property type="match status" value="1"/>
</dbReference>
<keyword evidence="8" id="KW-0046">Antibiotic resistance</keyword>
<comment type="subcellular location">
    <subcellularLocation>
        <location evidence="1">Cell membrane</location>
        <topology evidence="1">Peripheral membrane protein</topology>
        <orientation evidence="1">Cytoplasmic side</orientation>
    </subcellularLocation>
</comment>
<dbReference type="SMART" id="SM00382">
    <property type="entry name" value="AAA"/>
    <property type="match status" value="1"/>
</dbReference>
<evidence type="ECO:0000256" key="2">
    <source>
        <dbReference type="ARBA" id="ARBA00022448"/>
    </source>
</evidence>
<dbReference type="GO" id="GO:1900753">
    <property type="term" value="P:doxorubicin transport"/>
    <property type="evidence" value="ECO:0007669"/>
    <property type="project" value="InterPro"/>
</dbReference>
<feature type="compositionally biased region" description="Low complexity" evidence="10">
    <location>
        <begin position="373"/>
        <end position="449"/>
    </location>
</feature>
<keyword evidence="5" id="KW-0067">ATP-binding</keyword>
<proteinExistence type="inferred from homology"/>
<feature type="compositionally biased region" description="Gly residues" evidence="10">
    <location>
        <begin position="348"/>
        <end position="357"/>
    </location>
</feature>
<accession>C7PZK1</accession>
<dbReference type="SUPFAM" id="SSF52540">
    <property type="entry name" value="P-loop containing nucleoside triphosphate hydrolases"/>
    <property type="match status" value="1"/>
</dbReference>
<dbReference type="InterPro" id="IPR003593">
    <property type="entry name" value="AAA+_ATPase"/>
</dbReference>
<evidence type="ECO:0000256" key="10">
    <source>
        <dbReference type="SAM" id="MobiDB-lite"/>
    </source>
</evidence>
<dbReference type="Pfam" id="PF00005">
    <property type="entry name" value="ABC_tran"/>
    <property type="match status" value="1"/>
</dbReference>
<feature type="compositionally biased region" description="Basic and acidic residues" evidence="10">
    <location>
        <begin position="324"/>
        <end position="333"/>
    </location>
</feature>
<dbReference type="PANTHER" id="PTHR42711:SF19">
    <property type="entry name" value="DOXORUBICIN RESISTANCE ATP-BINDING PROTEIN DRRA"/>
    <property type="match status" value="1"/>
</dbReference>
<dbReference type="KEGG" id="cai:Caci_4655"/>
<dbReference type="NCBIfam" id="TIGR01188">
    <property type="entry name" value="drrA"/>
    <property type="match status" value="1"/>
</dbReference>
<dbReference type="GO" id="GO:0005886">
    <property type="term" value="C:plasma membrane"/>
    <property type="evidence" value="ECO:0007669"/>
    <property type="project" value="UniProtKB-SubCell"/>
</dbReference>
<dbReference type="Gene3D" id="3.40.50.300">
    <property type="entry name" value="P-loop containing nucleotide triphosphate hydrolases"/>
    <property type="match status" value="1"/>
</dbReference>
<feature type="region of interest" description="Disordered" evidence="10">
    <location>
        <begin position="312"/>
        <end position="449"/>
    </location>
</feature>
<evidence type="ECO:0000256" key="4">
    <source>
        <dbReference type="ARBA" id="ARBA00022741"/>
    </source>
</evidence>
<dbReference type="STRING" id="479433.Caci_4655"/>
<keyword evidence="4" id="KW-0547">Nucleotide-binding</keyword>
<dbReference type="PROSITE" id="PS00211">
    <property type="entry name" value="ABC_TRANSPORTER_1"/>
    <property type="match status" value="1"/>
</dbReference>
<dbReference type="InterPro" id="IPR017871">
    <property type="entry name" value="ABC_transporter-like_CS"/>
</dbReference>
<keyword evidence="6" id="KW-1278">Translocase</keyword>
<evidence type="ECO:0000259" key="11">
    <source>
        <dbReference type="PROSITE" id="PS50893"/>
    </source>
</evidence>
<dbReference type="GO" id="GO:0016887">
    <property type="term" value="F:ATP hydrolysis activity"/>
    <property type="evidence" value="ECO:0007669"/>
    <property type="project" value="InterPro"/>
</dbReference>
<dbReference type="PROSITE" id="PS50893">
    <property type="entry name" value="ABC_TRANSPORTER_2"/>
    <property type="match status" value="1"/>
</dbReference>
<dbReference type="GO" id="GO:0005524">
    <property type="term" value="F:ATP binding"/>
    <property type="evidence" value="ECO:0007669"/>
    <property type="project" value="UniProtKB-KW"/>
</dbReference>
<keyword evidence="7" id="KW-0472">Membrane</keyword>